<comment type="catalytic activity">
    <reaction evidence="4 5">
        <text>L-glutamate 5-semialdehyde + NAD(+) + H2O = L-glutamate + NADH + 2 H(+)</text>
        <dbReference type="Rhea" id="RHEA:30235"/>
        <dbReference type="ChEBI" id="CHEBI:15377"/>
        <dbReference type="ChEBI" id="CHEBI:15378"/>
        <dbReference type="ChEBI" id="CHEBI:29985"/>
        <dbReference type="ChEBI" id="CHEBI:57540"/>
        <dbReference type="ChEBI" id="CHEBI:57945"/>
        <dbReference type="ChEBI" id="CHEBI:58066"/>
        <dbReference type="EC" id="1.2.1.88"/>
    </reaction>
</comment>
<evidence type="ECO:0000256" key="2">
    <source>
        <dbReference type="ARBA" id="ARBA00023002"/>
    </source>
</evidence>
<proteinExistence type="inferred from homology"/>
<comment type="caution">
    <text evidence="8">The sequence shown here is derived from an EMBL/GenBank/DDBJ whole genome shotgun (WGS) entry which is preliminary data.</text>
</comment>
<dbReference type="InterPro" id="IPR016163">
    <property type="entry name" value="Ald_DH_C"/>
</dbReference>
<dbReference type="InterPro" id="IPR029510">
    <property type="entry name" value="Ald_DH_CS_GLU"/>
</dbReference>
<evidence type="ECO:0000256" key="5">
    <source>
        <dbReference type="HAMAP-Rule" id="MF_00733"/>
    </source>
</evidence>
<keyword evidence="9" id="KW-1185">Reference proteome</keyword>
<sequence>MVVSYKHEPFTNFADEENRQEYEDALSRIRRMDLGKEYPLVIGGQRIFTDDKLDSYNPSNTSQLVGSVSKAKKAHVDQAMDAAYDAFQTWRGFSPEERADVLFKTAAIVRRRKHEFSAMMSYEAGKPWGQADADTAEAIDFMEYYGRQMIELGKGKEINDRPFENNSYFYQPIGPGVAIPPWNFAFAIVCGTTVGPIVAGNPVLLKPSENTPVIAYKLVEVLEEAGLPAGVVNFLPGDPEELGDYLVDHSRTHFINFTGSRQTGTRIMKRAAEVQEGQNFLKRVVAEMGGKDTIVVDNEADLDLAAEAIAQSAFGFQGQKCSACSRAVIHDDVYDEVLKKTIEHTKGISVGDPASENPYMGGVINRKQFDKIKNYIEIGKNEAQLVYGGESDDSKGYYIYPTIFSEAAPDATIMQEEIFGPVVAFSKAKDFNELLEIANNTDYGLTGAVISNNRQHLNRARYDFNVGNLYFNRGCTASIVGYHPFGGFKMSGTDAKAGGPDYLLNFLEAKTVSETL</sequence>
<dbReference type="InterPro" id="IPR047597">
    <property type="entry name" value="RocA_bacillales"/>
</dbReference>
<dbReference type="Gene3D" id="3.40.605.10">
    <property type="entry name" value="Aldehyde Dehydrogenase, Chain A, domain 1"/>
    <property type="match status" value="1"/>
</dbReference>
<dbReference type="HAMAP" id="MF_00733">
    <property type="entry name" value="RocA"/>
    <property type="match status" value="1"/>
</dbReference>
<comment type="pathway">
    <text evidence="1 5">Amino-acid degradation; L-proline degradation into L-glutamate; L-glutamate from L-proline: step 2/2.</text>
</comment>
<evidence type="ECO:0000256" key="1">
    <source>
        <dbReference type="ARBA" id="ARBA00004786"/>
    </source>
</evidence>
<organism evidence="8 9">
    <name type="scientific">Virgibacillus siamensis</name>
    <dbReference type="NCBI Taxonomy" id="480071"/>
    <lineage>
        <taxon>Bacteria</taxon>
        <taxon>Bacillati</taxon>
        <taxon>Bacillota</taxon>
        <taxon>Bacilli</taxon>
        <taxon>Bacillales</taxon>
        <taxon>Bacillaceae</taxon>
        <taxon>Virgibacillus</taxon>
    </lineage>
</organism>
<feature type="active site" evidence="5">
    <location>
        <position position="321"/>
    </location>
</feature>
<dbReference type="PANTHER" id="PTHR42862">
    <property type="entry name" value="DELTA-1-PYRROLINE-5-CARBOXYLATE DEHYDROGENASE 1, ISOFORM A-RELATED"/>
    <property type="match status" value="1"/>
</dbReference>
<dbReference type="InterPro" id="IPR016161">
    <property type="entry name" value="Ald_DH/histidinol_DH"/>
</dbReference>
<accession>A0ABP3QP72</accession>
<evidence type="ECO:0000256" key="3">
    <source>
        <dbReference type="ARBA" id="ARBA00023027"/>
    </source>
</evidence>
<evidence type="ECO:0000256" key="6">
    <source>
        <dbReference type="PROSITE-ProRule" id="PRU10007"/>
    </source>
</evidence>
<dbReference type="InterPro" id="IPR016162">
    <property type="entry name" value="Ald_DH_N"/>
</dbReference>
<evidence type="ECO:0000313" key="8">
    <source>
        <dbReference type="EMBL" id="GAA0590849.1"/>
    </source>
</evidence>
<dbReference type="Pfam" id="PF00171">
    <property type="entry name" value="Aldedh"/>
    <property type="match status" value="1"/>
</dbReference>
<dbReference type="Gene3D" id="3.40.309.10">
    <property type="entry name" value="Aldehyde Dehydrogenase, Chain A, domain 2"/>
    <property type="match status" value="1"/>
</dbReference>
<dbReference type="Proteomes" id="UP001500866">
    <property type="component" value="Unassembled WGS sequence"/>
</dbReference>
<dbReference type="InterPro" id="IPR016160">
    <property type="entry name" value="Ald_DH_CS_CYS"/>
</dbReference>
<reference evidence="9" key="1">
    <citation type="journal article" date="2019" name="Int. J. Syst. Evol. Microbiol.">
        <title>The Global Catalogue of Microorganisms (GCM) 10K type strain sequencing project: providing services to taxonomists for standard genome sequencing and annotation.</title>
        <authorList>
            <consortium name="The Broad Institute Genomics Platform"/>
            <consortium name="The Broad Institute Genome Sequencing Center for Infectious Disease"/>
            <person name="Wu L."/>
            <person name="Ma J."/>
        </authorList>
    </citation>
    <scope>NUCLEOTIDE SEQUENCE [LARGE SCALE GENOMIC DNA]</scope>
    <source>
        <strain evidence="9">JCM 15395</strain>
    </source>
</reference>
<evidence type="ECO:0000256" key="4">
    <source>
        <dbReference type="ARBA" id="ARBA00048142"/>
    </source>
</evidence>
<keyword evidence="3 5" id="KW-0520">NAD</keyword>
<gene>
    <name evidence="8" type="primary">pruA_1</name>
    <name evidence="5" type="synonym">rocA</name>
    <name evidence="8" type="ORF">GCM10009001_03570</name>
</gene>
<dbReference type="EMBL" id="BAAADS010000001">
    <property type="protein sequence ID" value="GAA0590849.1"/>
    <property type="molecule type" value="Genomic_DNA"/>
</dbReference>
<comment type="similarity">
    <text evidence="5">Belongs to the aldehyde dehydrogenase family. RocA subfamily.</text>
</comment>
<dbReference type="InterPro" id="IPR050485">
    <property type="entry name" value="Proline_metab_enzyme"/>
</dbReference>
<dbReference type="InterPro" id="IPR015590">
    <property type="entry name" value="Aldehyde_DH_dom"/>
</dbReference>
<protein>
    <recommendedName>
        <fullName evidence="5">1-pyrroline-5-carboxylate dehydrogenase</fullName>
        <shortName evidence="5">P5C dehydrogenase</shortName>
        <ecNumber evidence="5">1.2.1.88</ecNumber>
    </recommendedName>
    <alternativeName>
        <fullName evidence="5">L-glutamate gamma-semialdehyde dehydrogenase</fullName>
    </alternativeName>
</protein>
<dbReference type="CDD" id="cd07124">
    <property type="entry name" value="ALDH_PutA-P5CDH-RocA"/>
    <property type="match status" value="1"/>
</dbReference>
<dbReference type="PROSITE" id="PS00070">
    <property type="entry name" value="ALDEHYDE_DEHYDR_CYS"/>
    <property type="match status" value="1"/>
</dbReference>
<dbReference type="RefSeq" id="WP_343809738.1">
    <property type="nucleotide sequence ID" value="NZ_BAAADS010000001.1"/>
</dbReference>
<name>A0ABP3QP72_9BACI</name>
<dbReference type="NCBIfam" id="TIGR01237">
    <property type="entry name" value="D1pyr5carbox2"/>
    <property type="match status" value="1"/>
</dbReference>
<dbReference type="PANTHER" id="PTHR42862:SF1">
    <property type="entry name" value="DELTA-1-PYRROLINE-5-CARBOXYLATE DEHYDROGENASE 2, ISOFORM A-RELATED"/>
    <property type="match status" value="1"/>
</dbReference>
<dbReference type="SUPFAM" id="SSF53720">
    <property type="entry name" value="ALDH-like"/>
    <property type="match status" value="1"/>
</dbReference>
<evidence type="ECO:0000313" key="9">
    <source>
        <dbReference type="Proteomes" id="UP001500866"/>
    </source>
</evidence>
<keyword evidence="2 5" id="KW-0560">Oxidoreductase</keyword>
<evidence type="ECO:0000259" key="7">
    <source>
        <dbReference type="Pfam" id="PF00171"/>
    </source>
</evidence>
<feature type="domain" description="Aldehyde dehydrogenase" evidence="7">
    <location>
        <begin position="51"/>
        <end position="512"/>
    </location>
</feature>
<dbReference type="NCBIfam" id="NF002852">
    <property type="entry name" value="PRK03137.1"/>
    <property type="match status" value="1"/>
</dbReference>
<dbReference type="EC" id="1.2.1.88" evidence="5"/>
<feature type="active site" evidence="5 6">
    <location>
        <position position="287"/>
    </location>
</feature>
<dbReference type="PROSITE" id="PS00687">
    <property type="entry name" value="ALDEHYDE_DEHYDR_GLU"/>
    <property type="match status" value="1"/>
</dbReference>
<dbReference type="InterPro" id="IPR005932">
    <property type="entry name" value="RocA"/>
</dbReference>